<evidence type="ECO:0000313" key="2">
    <source>
        <dbReference type="Proteomes" id="UP001519460"/>
    </source>
</evidence>
<name>A0ABD0LZ40_9CAEN</name>
<gene>
    <name evidence="1" type="ORF">BaRGS_00004287</name>
</gene>
<dbReference type="EMBL" id="JACVVK020000015">
    <property type="protein sequence ID" value="KAK7504421.1"/>
    <property type="molecule type" value="Genomic_DNA"/>
</dbReference>
<reference evidence="1 2" key="1">
    <citation type="journal article" date="2023" name="Sci. Data">
        <title>Genome assembly of the Korean intertidal mud-creeper Batillaria attramentaria.</title>
        <authorList>
            <person name="Patra A.K."/>
            <person name="Ho P.T."/>
            <person name="Jun S."/>
            <person name="Lee S.J."/>
            <person name="Kim Y."/>
            <person name="Won Y.J."/>
        </authorList>
    </citation>
    <scope>NUCLEOTIDE SEQUENCE [LARGE SCALE GENOMIC DNA]</scope>
    <source>
        <strain evidence="1">Wonlab-2016</strain>
    </source>
</reference>
<comment type="caution">
    <text evidence="1">The sequence shown here is derived from an EMBL/GenBank/DDBJ whole genome shotgun (WGS) entry which is preliminary data.</text>
</comment>
<protein>
    <submittedName>
        <fullName evidence="1">Uncharacterized protein</fullName>
    </submittedName>
</protein>
<dbReference type="Proteomes" id="UP001519460">
    <property type="component" value="Unassembled WGS sequence"/>
</dbReference>
<sequence length="50" mass="5780">MAPCVSSRRRGVTQRWTSLRFWTGGLRLRLPPWHVSARRWHSSESGTGSQ</sequence>
<dbReference type="AlphaFoldDB" id="A0ABD0LZ40"/>
<accession>A0ABD0LZ40</accession>
<evidence type="ECO:0000313" key="1">
    <source>
        <dbReference type="EMBL" id="KAK7504421.1"/>
    </source>
</evidence>
<keyword evidence="2" id="KW-1185">Reference proteome</keyword>
<feature type="non-terminal residue" evidence="1">
    <location>
        <position position="50"/>
    </location>
</feature>
<organism evidence="1 2">
    <name type="scientific">Batillaria attramentaria</name>
    <dbReference type="NCBI Taxonomy" id="370345"/>
    <lineage>
        <taxon>Eukaryota</taxon>
        <taxon>Metazoa</taxon>
        <taxon>Spiralia</taxon>
        <taxon>Lophotrochozoa</taxon>
        <taxon>Mollusca</taxon>
        <taxon>Gastropoda</taxon>
        <taxon>Caenogastropoda</taxon>
        <taxon>Sorbeoconcha</taxon>
        <taxon>Cerithioidea</taxon>
        <taxon>Batillariidae</taxon>
        <taxon>Batillaria</taxon>
    </lineage>
</organism>
<proteinExistence type="predicted"/>